<dbReference type="InterPro" id="IPR050757">
    <property type="entry name" value="Collagen_mod_GT25"/>
</dbReference>
<dbReference type="PANTHER" id="PTHR10730:SF53">
    <property type="entry name" value="GLYCOSYLTRANSFERASE 25 FAMILY MEMBER"/>
    <property type="match status" value="1"/>
</dbReference>
<keyword evidence="2 5" id="KW-0328">Glycosyltransferase</keyword>
<evidence type="ECO:0000313" key="6">
    <source>
        <dbReference type="Proteomes" id="UP000481288"/>
    </source>
</evidence>
<evidence type="ECO:0000256" key="1">
    <source>
        <dbReference type="ARBA" id="ARBA00006721"/>
    </source>
</evidence>
<comment type="caution">
    <text evidence="5">The sequence shown here is derived from an EMBL/GenBank/DDBJ whole genome shotgun (WGS) entry which is preliminary data.</text>
</comment>
<evidence type="ECO:0000256" key="2">
    <source>
        <dbReference type="ARBA" id="ARBA00022676"/>
    </source>
</evidence>
<keyword evidence="4" id="KW-0812">Transmembrane</keyword>
<feature type="transmembrane region" description="Helical" evidence="4">
    <location>
        <begin position="12"/>
        <end position="28"/>
    </location>
</feature>
<keyword evidence="4" id="KW-0472">Membrane</keyword>
<evidence type="ECO:0000256" key="4">
    <source>
        <dbReference type="SAM" id="Phobius"/>
    </source>
</evidence>
<keyword evidence="4" id="KW-1133">Transmembrane helix</keyword>
<dbReference type="CDD" id="cd06532">
    <property type="entry name" value="Glyco_transf_25"/>
    <property type="match status" value="1"/>
</dbReference>
<sequence>MTAIRQNTRCHLVIAACSISLLLVFLGLRTSNHTTPTWSLSHSQQPAPLVHDTEHDLARAGNGTLGFEKVLVLGLEERSDKRDVMILSSSLTGFEVEFVDAVKGEDVLDKARPAGFTMTEGVLGSWRAHMNAIRSVLERQLSSALIMEDDIDWDVRIQSQMPEFAKGVRTLSKSPLNEPQDSPYGDDWDILWPGHCGEVGPEDKDEPIYVITNDATVAPKEHQPWLKMLKDYPEGTRIVHRGITPICTFAYAVSRRGAQKILAALAIKTTYDLAFDNQLMFSCKDKALDLKCYSVEPMLFYHHRPAGSVNKDSDIQGSKQEDTDNIREKGITDNIVWSTRLNLEKLIAGSRDYVTQW</sequence>
<dbReference type="Proteomes" id="UP000481288">
    <property type="component" value="Unassembled WGS sequence"/>
</dbReference>
<dbReference type="GO" id="GO:0016757">
    <property type="term" value="F:glycosyltransferase activity"/>
    <property type="evidence" value="ECO:0007669"/>
    <property type="project" value="UniProtKB-KW"/>
</dbReference>
<organism evidence="5 6">
    <name type="scientific">Lachnellula cervina</name>
    <dbReference type="NCBI Taxonomy" id="1316786"/>
    <lineage>
        <taxon>Eukaryota</taxon>
        <taxon>Fungi</taxon>
        <taxon>Dikarya</taxon>
        <taxon>Ascomycota</taxon>
        <taxon>Pezizomycotina</taxon>
        <taxon>Leotiomycetes</taxon>
        <taxon>Helotiales</taxon>
        <taxon>Lachnaceae</taxon>
        <taxon>Lachnellula</taxon>
    </lineage>
</organism>
<keyword evidence="3 5" id="KW-0808">Transferase</keyword>
<protein>
    <submittedName>
        <fullName evidence="5">Procollagen galactosyltransferase 1-A</fullName>
    </submittedName>
</protein>
<reference evidence="5 6" key="1">
    <citation type="submission" date="2018-05" db="EMBL/GenBank/DDBJ databases">
        <title>Whole genome sequencing for identification of molecular markers to develop diagnostic detection tools for the regulated plant pathogen Lachnellula willkommii.</title>
        <authorList>
            <person name="Giroux E."/>
            <person name="Bilodeau G."/>
        </authorList>
    </citation>
    <scope>NUCLEOTIDE SEQUENCE [LARGE SCALE GENOMIC DNA]</scope>
    <source>
        <strain evidence="5 6">CBS 625.97</strain>
    </source>
</reference>
<dbReference type="AlphaFoldDB" id="A0A7D8UUY4"/>
<dbReference type="OrthoDB" id="47375at2759"/>
<dbReference type="EMBL" id="QGMG01000171">
    <property type="protein sequence ID" value="TVY56306.1"/>
    <property type="molecule type" value="Genomic_DNA"/>
</dbReference>
<keyword evidence="6" id="KW-1185">Reference proteome</keyword>
<accession>A0A7D8UUY4</accession>
<gene>
    <name evidence="5" type="primary">colgalt1-a</name>
    <name evidence="5" type="ORF">LCER1_G005138</name>
</gene>
<evidence type="ECO:0000313" key="5">
    <source>
        <dbReference type="EMBL" id="TVY56306.1"/>
    </source>
</evidence>
<evidence type="ECO:0000256" key="3">
    <source>
        <dbReference type="ARBA" id="ARBA00022679"/>
    </source>
</evidence>
<comment type="similarity">
    <text evidence="1">Belongs to the glycosyltransferase 25 family.</text>
</comment>
<dbReference type="PANTHER" id="PTHR10730">
    <property type="entry name" value="PROCOLLAGEN-LYSINE,2-OXOGLUTARATE 5-DIOXYGENASE/GLYCOSYLTRANSFERASE 25 FAMILY MEMBER"/>
    <property type="match status" value="1"/>
</dbReference>
<proteinExistence type="inferred from homology"/>
<dbReference type="InterPro" id="IPR002654">
    <property type="entry name" value="Glyco_trans_25"/>
</dbReference>
<name>A0A7D8UUY4_9HELO</name>